<evidence type="ECO:0000313" key="3">
    <source>
        <dbReference type="Proteomes" id="UP000577956"/>
    </source>
</evidence>
<keyword evidence="4" id="KW-1185">Reference proteome</keyword>
<dbReference type="Pfam" id="PF18986">
    <property type="entry name" value="DUF5719"/>
    <property type="match status" value="1"/>
</dbReference>
<dbReference type="EMBL" id="JACCBK010000001">
    <property type="protein sequence ID" value="NYD85211.1"/>
    <property type="molecule type" value="Genomic_DNA"/>
</dbReference>
<evidence type="ECO:0000313" key="2">
    <source>
        <dbReference type="EMBL" id="NYD85211.1"/>
    </source>
</evidence>
<proteinExistence type="predicted"/>
<protein>
    <submittedName>
        <fullName evidence="2">Uncharacterized protein</fullName>
    </submittedName>
</protein>
<dbReference type="AlphaFoldDB" id="A0A7Y9FD75"/>
<evidence type="ECO:0000313" key="1">
    <source>
        <dbReference type="EMBL" id="GIG34187.1"/>
    </source>
</evidence>
<reference evidence="2 3" key="1">
    <citation type="submission" date="2020-07" db="EMBL/GenBank/DDBJ databases">
        <title>Sequencing the genomes of 1000 actinobacteria strains.</title>
        <authorList>
            <person name="Klenk H.-P."/>
        </authorList>
    </citation>
    <scope>NUCLEOTIDE SEQUENCE [LARGE SCALE GENOMIC DNA]</scope>
    <source>
        <strain evidence="2 3">DSM 24482</strain>
    </source>
</reference>
<gene>
    <name evidence="2" type="ORF">BKA21_000760</name>
    <name evidence="1" type="ORF">Col01nite_33460</name>
</gene>
<dbReference type="Proteomes" id="UP000618382">
    <property type="component" value="Unassembled WGS sequence"/>
</dbReference>
<sequence>MSSRRARRARERALQTVSGVTLLAAVAASLVVGGRLGVAPVQAGEPAQVAVPPSASTLVCPGPLVLPGGSGRGDAGFDPVPVPPQARVEVLSVAGPGAGDVAVTGLDAASVVTTLPAGGGSTGLDAADTTTAVRAAPEQDAPLVAATAAVRVTDGDLRGTAAVSCTAPGVEQWLVGGSTAPGATASLLLVNAGLTAAQVEVRVLGAAGPVDLATDLVVVAPGERSVVDLTGAAPGQPALVVHVASTGGQVAAYLQDARLDGFTPAGVELVAPSAAPATRQRVPGVSAGPDEADSAVLRLLATERSTTATVTVLGADGPVDVPGLDRVALTAGTVVDVPLTGLPEGERTVVVDAGAPVVAAAESARTGEPGELDDAPRVERAWSPSTPGDDGVVALPAGMDARLVVGAVAAGDASGEGVGTALLRVLDAQGEALLESTVTVDAGTTGAWDLAELSDEDLSDVAAGVQLVDAVGAELAWSVLVQREQADGTLVSVLVPVPAPAQEPTVAVVEDPRVALRG</sequence>
<dbReference type="RefSeq" id="WP_140458562.1">
    <property type="nucleotide sequence ID" value="NZ_BAABFI010000028.1"/>
</dbReference>
<dbReference type="Proteomes" id="UP000577956">
    <property type="component" value="Unassembled WGS sequence"/>
</dbReference>
<organism evidence="2 3">
    <name type="scientific">Cellulomonas oligotrophica</name>
    <dbReference type="NCBI Taxonomy" id="931536"/>
    <lineage>
        <taxon>Bacteria</taxon>
        <taxon>Bacillati</taxon>
        <taxon>Actinomycetota</taxon>
        <taxon>Actinomycetes</taxon>
        <taxon>Micrococcales</taxon>
        <taxon>Cellulomonadaceae</taxon>
        <taxon>Cellulomonas</taxon>
    </lineage>
</organism>
<comment type="caution">
    <text evidence="2">The sequence shown here is derived from an EMBL/GenBank/DDBJ whole genome shotgun (WGS) entry which is preliminary data.</text>
</comment>
<accession>A0A7Y9FD75</accession>
<reference evidence="1 4" key="2">
    <citation type="submission" date="2021-01" db="EMBL/GenBank/DDBJ databases">
        <title>Whole genome shotgun sequence of Cellulomonas oligotrophica NBRC 109435.</title>
        <authorList>
            <person name="Komaki H."/>
            <person name="Tamura T."/>
        </authorList>
    </citation>
    <scope>NUCLEOTIDE SEQUENCE [LARGE SCALE GENOMIC DNA]</scope>
    <source>
        <strain evidence="1 4">NBRC 109435</strain>
    </source>
</reference>
<dbReference type="InterPro" id="IPR043777">
    <property type="entry name" value="DUF5719"/>
</dbReference>
<dbReference type="EMBL" id="BONN01000013">
    <property type="protein sequence ID" value="GIG34187.1"/>
    <property type="molecule type" value="Genomic_DNA"/>
</dbReference>
<evidence type="ECO:0000313" key="4">
    <source>
        <dbReference type="Proteomes" id="UP000618382"/>
    </source>
</evidence>
<name>A0A7Y9FD75_9CELL</name>